<dbReference type="AlphaFoldDB" id="A0A3B0CES5"/>
<dbReference type="Proteomes" id="UP000282311">
    <property type="component" value="Unassembled WGS sequence"/>
</dbReference>
<sequence length="95" mass="10659">MQTYCGLPGGVAVSEKKEYNYESARTVIQQLSEHAGDGCGELLQWIDELESREAGDRAYTERLAAENERLKRELVKLRAAQAGIMSSRLKDALRE</sequence>
<reference evidence="1 2" key="1">
    <citation type="journal article" date="2007" name="Int. J. Syst. Evol. Microbiol.">
        <title>Paenibacillus ginsengarvi sp. nov., isolated from soil from ginseng cultivation.</title>
        <authorList>
            <person name="Yoon M.H."/>
            <person name="Ten L.N."/>
            <person name="Im W.T."/>
        </authorList>
    </citation>
    <scope>NUCLEOTIDE SEQUENCE [LARGE SCALE GENOMIC DNA]</scope>
    <source>
        <strain evidence="1 2">KCTC 13059</strain>
    </source>
</reference>
<organism evidence="1 2">
    <name type="scientific">Paenibacillus ginsengarvi</name>
    <dbReference type="NCBI Taxonomy" id="400777"/>
    <lineage>
        <taxon>Bacteria</taxon>
        <taxon>Bacillati</taxon>
        <taxon>Bacillota</taxon>
        <taxon>Bacilli</taxon>
        <taxon>Bacillales</taxon>
        <taxon>Paenibacillaceae</taxon>
        <taxon>Paenibacillus</taxon>
    </lineage>
</organism>
<name>A0A3B0CES5_9BACL</name>
<evidence type="ECO:0000313" key="1">
    <source>
        <dbReference type="EMBL" id="RKN83992.1"/>
    </source>
</evidence>
<proteinExistence type="predicted"/>
<dbReference type="EMBL" id="RBAH01000010">
    <property type="protein sequence ID" value="RKN83992.1"/>
    <property type="molecule type" value="Genomic_DNA"/>
</dbReference>
<keyword evidence="2" id="KW-1185">Reference proteome</keyword>
<evidence type="ECO:0000313" key="2">
    <source>
        <dbReference type="Proteomes" id="UP000282311"/>
    </source>
</evidence>
<protein>
    <recommendedName>
        <fullName evidence="3">Transposase</fullName>
    </recommendedName>
</protein>
<evidence type="ECO:0008006" key="3">
    <source>
        <dbReference type="Google" id="ProtNLM"/>
    </source>
</evidence>
<comment type="caution">
    <text evidence="1">The sequence shown here is derived from an EMBL/GenBank/DDBJ whole genome shotgun (WGS) entry which is preliminary data.</text>
</comment>
<gene>
    <name evidence="1" type="ORF">D7M11_15550</name>
</gene>
<accession>A0A3B0CES5</accession>